<accession>A0A2W7NX22</accession>
<dbReference type="RefSeq" id="WP_111444953.1">
    <property type="nucleotide sequence ID" value="NZ_QKZK01000008.1"/>
</dbReference>
<comment type="caution">
    <text evidence="2">The sequence shown here is derived from an EMBL/GenBank/DDBJ whole genome shotgun (WGS) entry which is preliminary data.</text>
</comment>
<evidence type="ECO:0000313" key="2">
    <source>
        <dbReference type="EMBL" id="PZX17836.1"/>
    </source>
</evidence>
<proteinExistence type="predicted"/>
<dbReference type="OrthoDB" id="9810174at2"/>
<dbReference type="Pfam" id="PF07484">
    <property type="entry name" value="Collar"/>
    <property type="match status" value="1"/>
</dbReference>
<dbReference type="AlphaFoldDB" id="A0A2W7NX22"/>
<evidence type="ECO:0000313" key="3">
    <source>
        <dbReference type="Proteomes" id="UP000249239"/>
    </source>
</evidence>
<sequence>MEDAFVGSIVLFAGNFAPEGWLFCDGQLLPVNQYQTLYAVIGVTYGGDGRNTFALPDLRGRVPAGPRQGTGLTLINLGVKTGTNTNTLTTAQLPAHNHPLNANASATGRNIVATPQNNYPAPNQDTSGNYAATTDVQMNAQAIGATGTGAPVNNMQPTLGLNYIICWQGLFPVRP</sequence>
<dbReference type="EMBL" id="QKZK01000008">
    <property type="protein sequence ID" value="PZX17836.1"/>
    <property type="molecule type" value="Genomic_DNA"/>
</dbReference>
<keyword evidence="3" id="KW-1185">Reference proteome</keyword>
<dbReference type="Proteomes" id="UP000249239">
    <property type="component" value="Unassembled WGS sequence"/>
</dbReference>
<dbReference type="InterPro" id="IPR037053">
    <property type="entry name" value="Phage_tail_collar_dom_sf"/>
</dbReference>
<organism evidence="2 3">
    <name type="scientific">Breznakibacter xylanolyticus</name>
    <dbReference type="NCBI Taxonomy" id="990"/>
    <lineage>
        <taxon>Bacteria</taxon>
        <taxon>Pseudomonadati</taxon>
        <taxon>Bacteroidota</taxon>
        <taxon>Bacteroidia</taxon>
        <taxon>Marinilabiliales</taxon>
        <taxon>Marinilabiliaceae</taxon>
        <taxon>Breznakibacter</taxon>
    </lineage>
</organism>
<protein>
    <submittedName>
        <fullName evidence="2">Microcystin-dependent protein</fullName>
    </submittedName>
</protein>
<feature type="domain" description="Phage tail collar" evidence="1">
    <location>
        <begin position="7"/>
        <end position="63"/>
    </location>
</feature>
<evidence type="ECO:0000259" key="1">
    <source>
        <dbReference type="Pfam" id="PF07484"/>
    </source>
</evidence>
<name>A0A2W7NX22_9BACT</name>
<dbReference type="SUPFAM" id="SSF88874">
    <property type="entry name" value="Receptor-binding domain of short tail fibre protein gp12"/>
    <property type="match status" value="1"/>
</dbReference>
<reference evidence="2 3" key="1">
    <citation type="submission" date="2018-06" db="EMBL/GenBank/DDBJ databases">
        <title>Genomic Encyclopedia of Archaeal and Bacterial Type Strains, Phase II (KMG-II): from individual species to whole genera.</title>
        <authorList>
            <person name="Goeker M."/>
        </authorList>
    </citation>
    <scope>NUCLEOTIDE SEQUENCE [LARGE SCALE GENOMIC DNA]</scope>
    <source>
        <strain evidence="2 3">DSM 6779</strain>
    </source>
</reference>
<dbReference type="InterPro" id="IPR011083">
    <property type="entry name" value="Phage_tail_collar_dom"/>
</dbReference>
<dbReference type="Gene3D" id="3.90.1340.10">
    <property type="entry name" value="Phage tail collar domain"/>
    <property type="match status" value="1"/>
</dbReference>
<gene>
    <name evidence="2" type="ORF">LX69_01249</name>
</gene>